<keyword evidence="2" id="KW-1185">Reference proteome</keyword>
<protein>
    <submittedName>
        <fullName evidence="1">Uncharacterized protein</fullName>
    </submittedName>
</protein>
<accession>A0A077Z8H3</accession>
<gene>
    <name evidence="1" type="ORF">TTRE_0000421201</name>
</gene>
<evidence type="ECO:0000313" key="1">
    <source>
        <dbReference type="EMBL" id="CDW55938.1"/>
    </source>
</evidence>
<dbReference type="Proteomes" id="UP000030665">
    <property type="component" value="Unassembled WGS sequence"/>
</dbReference>
<dbReference type="AlphaFoldDB" id="A0A077Z8H3"/>
<evidence type="ECO:0000313" key="2">
    <source>
        <dbReference type="Proteomes" id="UP000030665"/>
    </source>
</evidence>
<proteinExistence type="predicted"/>
<reference evidence="1" key="2">
    <citation type="submission" date="2014-03" db="EMBL/GenBank/DDBJ databases">
        <title>The whipworm genome and dual-species transcriptomics of an intimate host-pathogen interaction.</title>
        <authorList>
            <person name="Foth B.J."/>
            <person name="Tsai I.J."/>
            <person name="Reid A.J."/>
            <person name="Bancroft A.J."/>
            <person name="Nichol S."/>
            <person name="Tracey A."/>
            <person name="Holroyd N."/>
            <person name="Cotton J.A."/>
            <person name="Stanley E.J."/>
            <person name="Zarowiecki M."/>
            <person name="Liu J.Z."/>
            <person name="Huckvale T."/>
            <person name="Cooper P.J."/>
            <person name="Grencis R.K."/>
            <person name="Berriman M."/>
        </authorList>
    </citation>
    <scope>NUCLEOTIDE SEQUENCE [LARGE SCALE GENOMIC DNA]</scope>
</reference>
<sequence>MHLFTAEEYEDQERLGASMLLEFRTVCKNALHNRSYVLKRLNSPNRNTNLTDETDNSSFFDKTDVDSFLLNFNPLFTSSRYSLLEGLDCDDLQ</sequence>
<name>A0A077Z8H3_TRITR</name>
<reference evidence="1" key="1">
    <citation type="submission" date="2014-01" db="EMBL/GenBank/DDBJ databases">
        <authorList>
            <person name="Aslett M."/>
        </authorList>
    </citation>
    <scope>NUCLEOTIDE SEQUENCE</scope>
</reference>
<dbReference type="EMBL" id="HG805994">
    <property type="protein sequence ID" value="CDW55938.1"/>
    <property type="molecule type" value="Genomic_DNA"/>
</dbReference>
<organism evidence="1 2">
    <name type="scientific">Trichuris trichiura</name>
    <name type="common">Whipworm</name>
    <name type="synonym">Trichocephalus trichiurus</name>
    <dbReference type="NCBI Taxonomy" id="36087"/>
    <lineage>
        <taxon>Eukaryota</taxon>
        <taxon>Metazoa</taxon>
        <taxon>Ecdysozoa</taxon>
        <taxon>Nematoda</taxon>
        <taxon>Enoplea</taxon>
        <taxon>Dorylaimia</taxon>
        <taxon>Trichinellida</taxon>
        <taxon>Trichuridae</taxon>
        <taxon>Trichuris</taxon>
    </lineage>
</organism>